<name>A0A2N5CRB7_9CAUL</name>
<dbReference type="Proteomes" id="UP000281192">
    <property type="component" value="Chromosome"/>
</dbReference>
<protein>
    <submittedName>
        <fullName evidence="3">Uncharacterized protein</fullName>
    </submittedName>
</protein>
<evidence type="ECO:0000313" key="2">
    <source>
        <dbReference type="EMBL" id="AYV49489.1"/>
    </source>
</evidence>
<feature type="region of interest" description="Disordered" evidence="1">
    <location>
        <begin position="1"/>
        <end position="25"/>
    </location>
</feature>
<evidence type="ECO:0000313" key="3">
    <source>
        <dbReference type="EMBL" id="PLR11275.1"/>
    </source>
</evidence>
<sequence length="25" mass="2654">MQLAATKIITRKTTRHGGAAGMRAI</sequence>
<dbReference type="Proteomes" id="UP000234483">
    <property type="component" value="Unassembled WGS sequence"/>
</dbReference>
<reference evidence="3 4" key="1">
    <citation type="submission" date="2017-12" db="EMBL/GenBank/DDBJ databases">
        <title>The genome sequence of Caulobacter flavus CGMCC1 15093.</title>
        <authorList>
            <person name="Gao J."/>
            <person name="Mao X."/>
            <person name="Sun J."/>
        </authorList>
    </citation>
    <scope>NUCLEOTIDE SEQUENCE [LARGE SCALE GENOMIC DNA]</scope>
    <source>
        <strain evidence="3 4">CGMCC1 15093</strain>
    </source>
</reference>
<evidence type="ECO:0000256" key="1">
    <source>
        <dbReference type="SAM" id="MobiDB-lite"/>
    </source>
</evidence>
<evidence type="ECO:0000313" key="5">
    <source>
        <dbReference type="Proteomes" id="UP000281192"/>
    </source>
</evidence>
<dbReference type="EMBL" id="PJRQ01000035">
    <property type="protein sequence ID" value="PLR11275.1"/>
    <property type="molecule type" value="Genomic_DNA"/>
</dbReference>
<reference evidence="2 5" key="2">
    <citation type="submission" date="2018-01" db="EMBL/GenBank/DDBJ databases">
        <title>Complete genome sequence of Caulobacter flavus RHGG3.</title>
        <authorList>
            <person name="Yang E."/>
        </authorList>
    </citation>
    <scope>NUCLEOTIDE SEQUENCE [LARGE SCALE GENOMIC DNA]</scope>
    <source>
        <strain evidence="2 5">RHGG3</strain>
    </source>
</reference>
<organism evidence="3 4">
    <name type="scientific">Caulobacter flavus</name>
    <dbReference type="NCBI Taxonomy" id="1679497"/>
    <lineage>
        <taxon>Bacteria</taxon>
        <taxon>Pseudomonadati</taxon>
        <taxon>Pseudomonadota</taxon>
        <taxon>Alphaproteobacteria</taxon>
        <taxon>Caulobacterales</taxon>
        <taxon>Caulobacteraceae</taxon>
        <taxon>Caulobacter</taxon>
    </lineage>
</organism>
<accession>A0A2N5CRB7</accession>
<dbReference type="KEGG" id="cfh:C1707_07735"/>
<keyword evidence="5" id="KW-1185">Reference proteome</keyword>
<gene>
    <name evidence="2" type="ORF">C1707_07735</name>
    <name evidence="3" type="ORF">CFHF_16160</name>
</gene>
<dbReference type="AlphaFoldDB" id="A0A2N5CRB7"/>
<evidence type="ECO:0000313" key="4">
    <source>
        <dbReference type="Proteomes" id="UP000234483"/>
    </source>
</evidence>
<proteinExistence type="predicted"/>
<dbReference type="EMBL" id="CP026100">
    <property type="protein sequence ID" value="AYV49489.1"/>
    <property type="molecule type" value="Genomic_DNA"/>
</dbReference>